<evidence type="ECO:0000256" key="2">
    <source>
        <dbReference type="ARBA" id="ARBA00023043"/>
    </source>
</evidence>
<protein>
    <submittedName>
        <fullName evidence="3">Uncharacterized protein</fullName>
    </submittedName>
</protein>
<keyword evidence="2" id="KW-0040">ANK repeat</keyword>
<evidence type="ECO:0000256" key="1">
    <source>
        <dbReference type="ARBA" id="ARBA00022737"/>
    </source>
</evidence>
<dbReference type="PANTHER" id="PTHR24186:SF38">
    <property type="entry name" value="ANKYRIN REPEAT FAMILY PROTEIN"/>
    <property type="match status" value="1"/>
</dbReference>
<organism evidence="3 4">
    <name type="scientific">Chaetoceros tenuissimus</name>
    <dbReference type="NCBI Taxonomy" id="426638"/>
    <lineage>
        <taxon>Eukaryota</taxon>
        <taxon>Sar</taxon>
        <taxon>Stramenopiles</taxon>
        <taxon>Ochrophyta</taxon>
        <taxon>Bacillariophyta</taxon>
        <taxon>Coscinodiscophyceae</taxon>
        <taxon>Chaetocerotophycidae</taxon>
        <taxon>Chaetocerotales</taxon>
        <taxon>Chaetocerotaceae</taxon>
        <taxon>Chaetoceros</taxon>
    </lineage>
</organism>
<sequence>MNTHIQSTERKPTRDHILQDRCSYLISNRSWDALEKILTSSSFSREVDQSQRYQPNTILHDACRSPTIPLEIVSNILAVMPDSCGISDEDGYLPIHLICCTNEDKVRLDLLQLLLVSFPESSFEPTPDGSTIAFDHLVKNMVALCGISATLKYIDSLPDDALYNMNTSVLHQVCNQLLPDQVIDLLLRKFPDICKIRCGGNTLLHIICSHKNSSLTLVEKLISMFPEACGMKDDEGNLPLHVVNSKDHSPDIIKALLKCNPNGLFVCNMEGQLPLLSPLTKLSAIRVRTMLEYGQSITNMQELLRAPNKFGISPIDEFNYDLETYVTGLILEGALDYHDLDSNRKATKSLQNDEIQLRIESLFSVMNVALYNSTTYPQHGKHDELFWTSFPLFTKLLTKLYPEFAIREDWTGDSPLHIVSRHCFHQRHENHKCNHCNNELADQYYVFHCQNTFCYHCVKQMPHWAQSLCSVQLSGQSLLKDFVSLSPERTSISDSMGVFPLHSSLKSGKVWQQGVQELAAITPDIIEERDQYTNLLPFMISAAVGGDAKNLTTTYELLRMNPTLLRPVE</sequence>
<evidence type="ECO:0000313" key="4">
    <source>
        <dbReference type="Proteomes" id="UP001054902"/>
    </source>
</evidence>
<proteinExistence type="predicted"/>
<dbReference type="Gene3D" id="1.25.40.20">
    <property type="entry name" value="Ankyrin repeat-containing domain"/>
    <property type="match status" value="1"/>
</dbReference>
<accession>A0AAD3H856</accession>
<gene>
    <name evidence="3" type="ORF">CTEN210_09955</name>
</gene>
<name>A0AAD3H856_9STRA</name>
<comment type="caution">
    <text evidence="3">The sequence shown here is derived from an EMBL/GenBank/DDBJ whole genome shotgun (WGS) entry which is preliminary data.</text>
</comment>
<dbReference type="Proteomes" id="UP001054902">
    <property type="component" value="Unassembled WGS sequence"/>
</dbReference>
<dbReference type="SUPFAM" id="SSF48403">
    <property type="entry name" value="Ankyrin repeat"/>
    <property type="match status" value="1"/>
</dbReference>
<dbReference type="InterPro" id="IPR036770">
    <property type="entry name" value="Ankyrin_rpt-contain_sf"/>
</dbReference>
<keyword evidence="1" id="KW-0677">Repeat</keyword>
<dbReference type="PANTHER" id="PTHR24186">
    <property type="entry name" value="PROTEIN PHOSPHATASE 1 REGULATORY SUBUNIT"/>
    <property type="match status" value="1"/>
</dbReference>
<dbReference type="GO" id="GO:0005886">
    <property type="term" value="C:plasma membrane"/>
    <property type="evidence" value="ECO:0007669"/>
    <property type="project" value="TreeGrafter"/>
</dbReference>
<reference evidence="3 4" key="1">
    <citation type="journal article" date="2021" name="Sci. Rep.">
        <title>The genome of the diatom Chaetoceros tenuissimus carries an ancient integrated fragment of an extant virus.</title>
        <authorList>
            <person name="Hongo Y."/>
            <person name="Kimura K."/>
            <person name="Takaki Y."/>
            <person name="Yoshida Y."/>
            <person name="Baba S."/>
            <person name="Kobayashi G."/>
            <person name="Nagasaki K."/>
            <person name="Hano T."/>
            <person name="Tomaru Y."/>
        </authorList>
    </citation>
    <scope>NUCLEOTIDE SEQUENCE [LARGE SCALE GENOMIC DNA]</scope>
    <source>
        <strain evidence="3 4">NIES-3715</strain>
    </source>
</reference>
<keyword evidence="4" id="KW-1185">Reference proteome</keyword>
<dbReference type="EMBL" id="BLLK01000047">
    <property type="protein sequence ID" value="GFH53479.1"/>
    <property type="molecule type" value="Genomic_DNA"/>
</dbReference>
<dbReference type="AlphaFoldDB" id="A0AAD3H856"/>
<evidence type="ECO:0000313" key="3">
    <source>
        <dbReference type="EMBL" id="GFH53479.1"/>
    </source>
</evidence>